<dbReference type="PANTHER" id="PTHR32322">
    <property type="entry name" value="INNER MEMBRANE TRANSPORTER"/>
    <property type="match status" value="1"/>
</dbReference>
<feature type="transmembrane region" description="Helical" evidence="7">
    <location>
        <begin position="267"/>
        <end position="286"/>
    </location>
</feature>
<evidence type="ECO:0000256" key="6">
    <source>
        <dbReference type="SAM" id="MobiDB-lite"/>
    </source>
</evidence>
<feature type="transmembrane region" description="Helical" evidence="7">
    <location>
        <begin position="171"/>
        <end position="190"/>
    </location>
</feature>
<dbReference type="Pfam" id="PF00892">
    <property type="entry name" value="EamA"/>
    <property type="match status" value="2"/>
</dbReference>
<evidence type="ECO:0000313" key="10">
    <source>
        <dbReference type="Proteomes" id="UP001501581"/>
    </source>
</evidence>
<dbReference type="InterPro" id="IPR000620">
    <property type="entry name" value="EamA_dom"/>
</dbReference>
<feature type="compositionally biased region" description="Basic and acidic residues" evidence="6">
    <location>
        <begin position="296"/>
        <end position="308"/>
    </location>
</feature>
<evidence type="ECO:0000313" key="9">
    <source>
        <dbReference type="EMBL" id="GAA1112455.1"/>
    </source>
</evidence>
<keyword evidence="5 7" id="KW-0472">Membrane</keyword>
<proteinExistence type="inferred from homology"/>
<dbReference type="Gene3D" id="1.10.3730.20">
    <property type="match status" value="1"/>
</dbReference>
<comment type="similarity">
    <text evidence="2">Belongs to the EamA transporter family.</text>
</comment>
<feature type="domain" description="EamA" evidence="8">
    <location>
        <begin position="143"/>
        <end position="282"/>
    </location>
</feature>
<feature type="domain" description="EamA" evidence="8">
    <location>
        <begin position="7"/>
        <end position="130"/>
    </location>
</feature>
<dbReference type="InterPro" id="IPR037185">
    <property type="entry name" value="EmrE-like"/>
</dbReference>
<feature type="transmembrane region" description="Helical" evidence="7">
    <location>
        <begin position="210"/>
        <end position="233"/>
    </location>
</feature>
<sequence length="308" mass="32117">MPISHRLLAALVAVLWGVNFLAIHASLQHFPPLFLVALRFALIAIPTVLLIPRPAVELRWLIGYGVGFGTLQFLFLYWGMAAGMPAGLASLVLQSSAPFTVLLGAVVFGDRVTRRQLTGLLIASAGLAVVGWQRAEAASLLPFLLVLAGGFGWAIGNLANARAQAPNPLHLTLWMSVVPPIPMLALSLLVEGPGEIAASLTSWGAASAAPALVGLGYTILLGTLAGSGIWTWLMARHPAGVVAPFSMLVPVVGMTTAWLVLDETVSTGELFGAGVVVLGVLLGSRLPRPSPADPRAAADRDPELSTGR</sequence>
<reference evidence="10" key="1">
    <citation type="journal article" date="2019" name="Int. J. Syst. Evol. Microbiol.">
        <title>The Global Catalogue of Microorganisms (GCM) 10K type strain sequencing project: providing services to taxonomists for standard genome sequencing and annotation.</title>
        <authorList>
            <consortium name="The Broad Institute Genomics Platform"/>
            <consortium name="The Broad Institute Genome Sequencing Center for Infectious Disease"/>
            <person name="Wu L."/>
            <person name="Ma J."/>
        </authorList>
    </citation>
    <scope>NUCLEOTIDE SEQUENCE [LARGE SCALE GENOMIC DNA]</scope>
    <source>
        <strain evidence="10">JCM 13008</strain>
    </source>
</reference>
<organism evidence="9 10">
    <name type="scientific">Nocardioides dubius</name>
    <dbReference type="NCBI Taxonomy" id="317019"/>
    <lineage>
        <taxon>Bacteria</taxon>
        <taxon>Bacillati</taxon>
        <taxon>Actinomycetota</taxon>
        <taxon>Actinomycetes</taxon>
        <taxon>Propionibacteriales</taxon>
        <taxon>Nocardioidaceae</taxon>
        <taxon>Nocardioides</taxon>
    </lineage>
</organism>
<protein>
    <submittedName>
        <fullName evidence="9">EamA family transporter</fullName>
    </submittedName>
</protein>
<feature type="transmembrane region" description="Helical" evidence="7">
    <location>
        <begin position="86"/>
        <end position="108"/>
    </location>
</feature>
<dbReference type="Proteomes" id="UP001501581">
    <property type="component" value="Unassembled WGS sequence"/>
</dbReference>
<comment type="caution">
    <text evidence="9">The sequence shown here is derived from an EMBL/GenBank/DDBJ whole genome shotgun (WGS) entry which is preliminary data.</text>
</comment>
<keyword evidence="4 7" id="KW-1133">Transmembrane helix</keyword>
<comment type="subcellular location">
    <subcellularLocation>
        <location evidence="1">Membrane</location>
        <topology evidence="1">Multi-pass membrane protein</topology>
    </subcellularLocation>
</comment>
<feature type="transmembrane region" description="Helical" evidence="7">
    <location>
        <begin position="32"/>
        <end position="51"/>
    </location>
</feature>
<dbReference type="InterPro" id="IPR050638">
    <property type="entry name" value="AA-Vitamin_Transporters"/>
</dbReference>
<evidence type="ECO:0000256" key="1">
    <source>
        <dbReference type="ARBA" id="ARBA00004141"/>
    </source>
</evidence>
<feature type="transmembrane region" description="Helical" evidence="7">
    <location>
        <begin position="140"/>
        <end position="159"/>
    </location>
</feature>
<name>A0ABP4EJM5_9ACTN</name>
<evidence type="ECO:0000256" key="2">
    <source>
        <dbReference type="ARBA" id="ARBA00007362"/>
    </source>
</evidence>
<keyword evidence="10" id="KW-1185">Reference proteome</keyword>
<feature type="transmembrane region" description="Helical" evidence="7">
    <location>
        <begin position="240"/>
        <end position="261"/>
    </location>
</feature>
<dbReference type="RefSeq" id="WP_343996427.1">
    <property type="nucleotide sequence ID" value="NZ_BAAALG010000013.1"/>
</dbReference>
<feature type="transmembrane region" description="Helical" evidence="7">
    <location>
        <begin position="58"/>
        <end position="80"/>
    </location>
</feature>
<evidence type="ECO:0000256" key="5">
    <source>
        <dbReference type="ARBA" id="ARBA00023136"/>
    </source>
</evidence>
<accession>A0ABP4EJM5</accession>
<dbReference type="SUPFAM" id="SSF103481">
    <property type="entry name" value="Multidrug resistance efflux transporter EmrE"/>
    <property type="match status" value="2"/>
</dbReference>
<evidence type="ECO:0000256" key="3">
    <source>
        <dbReference type="ARBA" id="ARBA00022692"/>
    </source>
</evidence>
<feature type="region of interest" description="Disordered" evidence="6">
    <location>
        <begin position="289"/>
        <end position="308"/>
    </location>
</feature>
<evidence type="ECO:0000259" key="8">
    <source>
        <dbReference type="Pfam" id="PF00892"/>
    </source>
</evidence>
<dbReference type="PANTHER" id="PTHR32322:SF9">
    <property type="entry name" value="AMINO-ACID METABOLITE EFFLUX PUMP-RELATED"/>
    <property type="match status" value="1"/>
</dbReference>
<keyword evidence="3 7" id="KW-0812">Transmembrane</keyword>
<gene>
    <name evidence="9" type="ORF">GCM10009668_37680</name>
</gene>
<dbReference type="EMBL" id="BAAALG010000013">
    <property type="protein sequence ID" value="GAA1112455.1"/>
    <property type="molecule type" value="Genomic_DNA"/>
</dbReference>
<evidence type="ECO:0000256" key="7">
    <source>
        <dbReference type="SAM" id="Phobius"/>
    </source>
</evidence>
<evidence type="ECO:0000256" key="4">
    <source>
        <dbReference type="ARBA" id="ARBA00022989"/>
    </source>
</evidence>
<feature type="transmembrane region" description="Helical" evidence="7">
    <location>
        <begin position="117"/>
        <end position="134"/>
    </location>
</feature>